<sequence>MRQRHCIQCLFSFNVKPVGSEARADWWTVHAAFDSRARSNPGSACKGTTAATMSLRRAVTRTSELLSLRKTSQRDQLRLGSYPVPPEAYIWWCNRSQVPGGEIKQTFSHFQQKIMWQWFWNAPTRWYWRLSSWAWPVGVPALLMYIFVYKSCECDVEATLKAKSWW</sequence>
<dbReference type="Proteomes" id="UP001642484">
    <property type="component" value="Unassembled WGS sequence"/>
</dbReference>
<keyword evidence="2" id="KW-1185">Reference proteome</keyword>
<accession>A0ABP0NKW3</accession>
<proteinExistence type="predicted"/>
<reference evidence="1 2" key="1">
    <citation type="submission" date="2024-02" db="EMBL/GenBank/DDBJ databases">
        <authorList>
            <person name="Chen Y."/>
            <person name="Shah S."/>
            <person name="Dougan E. K."/>
            <person name="Thang M."/>
            <person name="Chan C."/>
        </authorList>
    </citation>
    <scope>NUCLEOTIDE SEQUENCE [LARGE SCALE GENOMIC DNA]</scope>
</reference>
<evidence type="ECO:0000313" key="1">
    <source>
        <dbReference type="EMBL" id="CAK9063787.1"/>
    </source>
</evidence>
<comment type="caution">
    <text evidence="1">The sequence shown here is derived from an EMBL/GenBank/DDBJ whole genome shotgun (WGS) entry which is preliminary data.</text>
</comment>
<dbReference type="EMBL" id="CAXAMN010021818">
    <property type="protein sequence ID" value="CAK9063787.1"/>
    <property type="molecule type" value="Genomic_DNA"/>
</dbReference>
<evidence type="ECO:0000313" key="2">
    <source>
        <dbReference type="Proteomes" id="UP001642484"/>
    </source>
</evidence>
<name>A0ABP0NKW3_9DINO</name>
<protein>
    <submittedName>
        <fullName evidence="1">Uncharacterized protein</fullName>
    </submittedName>
</protein>
<organism evidence="1 2">
    <name type="scientific">Durusdinium trenchii</name>
    <dbReference type="NCBI Taxonomy" id="1381693"/>
    <lineage>
        <taxon>Eukaryota</taxon>
        <taxon>Sar</taxon>
        <taxon>Alveolata</taxon>
        <taxon>Dinophyceae</taxon>
        <taxon>Suessiales</taxon>
        <taxon>Symbiodiniaceae</taxon>
        <taxon>Durusdinium</taxon>
    </lineage>
</organism>
<gene>
    <name evidence="1" type="ORF">CCMP2556_LOCUS31322</name>
</gene>